<evidence type="ECO:0000313" key="3">
    <source>
        <dbReference type="Proteomes" id="UP000292702"/>
    </source>
</evidence>
<comment type="caution">
    <text evidence="2">The sequence shown here is derived from an EMBL/GenBank/DDBJ whole genome shotgun (WGS) entry which is preliminary data.</text>
</comment>
<dbReference type="InterPro" id="IPR007361">
    <property type="entry name" value="DUF427"/>
</dbReference>
<evidence type="ECO:0000259" key="1">
    <source>
        <dbReference type="Pfam" id="PF04248"/>
    </source>
</evidence>
<proteinExistence type="predicted"/>
<dbReference type="STRING" id="92696.A0A4R0R7T5"/>
<dbReference type="Pfam" id="PF04248">
    <property type="entry name" value="NTP_transf_9"/>
    <property type="match status" value="2"/>
</dbReference>
<dbReference type="InterPro" id="IPR038694">
    <property type="entry name" value="DUF427_sf"/>
</dbReference>
<evidence type="ECO:0000313" key="2">
    <source>
        <dbReference type="EMBL" id="TCD63741.1"/>
    </source>
</evidence>
<dbReference type="OrthoDB" id="18996at2759"/>
<organism evidence="2 3">
    <name type="scientific">Steccherinum ochraceum</name>
    <dbReference type="NCBI Taxonomy" id="92696"/>
    <lineage>
        <taxon>Eukaryota</taxon>
        <taxon>Fungi</taxon>
        <taxon>Dikarya</taxon>
        <taxon>Basidiomycota</taxon>
        <taxon>Agaricomycotina</taxon>
        <taxon>Agaricomycetes</taxon>
        <taxon>Polyporales</taxon>
        <taxon>Steccherinaceae</taxon>
        <taxon>Steccherinum</taxon>
    </lineage>
</organism>
<reference evidence="2 3" key="1">
    <citation type="submission" date="2018-11" db="EMBL/GenBank/DDBJ databases">
        <title>Genome assembly of Steccherinum ochraceum LE-BIN_3174, the white-rot fungus of the Steccherinaceae family (The Residual Polyporoid clade, Polyporales, Basidiomycota).</title>
        <authorList>
            <person name="Fedorova T.V."/>
            <person name="Glazunova O.A."/>
            <person name="Landesman E.O."/>
            <person name="Moiseenko K.V."/>
            <person name="Psurtseva N.V."/>
            <person name="Savinova O.S."/>
            <person name="Shakhova N.V."/>
            <person name="Tyazhelova T.V."/>
            <person name="Vasina D.V."/>
        </authorList>
    </citation>
    <scope>NUCLEOTIDE SEQUENCE [LARGE SCALE GENOMIC DNA]</scope>
    <source>
        <strain evidence="2 3">LE-BIN_3174</strain>
    </source>
</reference>
<accession>A0A4R0R7T5</accession>
<feature type="domain" description="DUF427" evidence="1">
    <location>
        <begin position="19"/>
        <end position="89"/>
    </location>
</feature>
<protein>
    <recommendedName>
        <fullName evidence="1">DUF427 domain-containing protein</fullName>
    </recommendedName>
</protein>
<dbReference type="PANTHER" id="PTHR34310:SF9">
    <property type="entry name" value="BLR5716 PROTEIN"/>
    <property type="match status" value="1"/>
</dbReference>
<dbReference type="EMBL" id="RWJN01000278">
    <property type="protein sequence ID" value="TCD63741.1"/>
    <property type="molecule type" value="Genomic_DNA"/>
</dbReference>
<dbReference type="Gene3D" id="2.170.150.40">
    <property type="entry name" value="Domain of unknown function (DUF427)"/>
    <property type="match status" value="2"/>
</dbReference>
<gene>
    <name evidence="2" type="ORF">EIP91_004992</name>
</gene>
<dbReference type="PANTHER" id="PTHR34310">
    <property type="entry name" value="DUF427 DOMAIN PROTEIN (AFU_ORTHOLOGUE AFUA_3G02220)"/>
    <property type="match status" value="1"/>
</dbReference>
<dbReference type="Proteomes" id="UP000292702">
    <property type="component" value="Unassembled WGS sequence"/>
</dbReference>
<keyword evidence="3" id="KW-1185">Reference proteome</keyword>
<dbReference type="AlphaFoldDB" id="A0A4R0R7T5"/>
<feature type="domain" description="DUF427" evidence="1">
    <location>
        <begin position="133"/>
        <end position="226"/>
    </location>
</feature>
<name>A0A4R0R7T5_9APHY</name>
<sequence>MSVLFSPPLPHLEDSPKRIRALFGGEYIVDTTQAKLGWTKKWYPYYYFKPSDLKSKYLVQKAKSDGKTTTYDLVVGDKKAEGAITEYHDGFFRGLALIEFGAIDRWFEEEKQIFVHPKDPYKRVDVLQSSRHVRVELNGVELANTTKPRLLFETLLRTRTYIPPTDVNLGLLRPSTYTTECPYKGVANYYDVHLPDGTVAKNVVWWYRTAQPECAEIEGFLAFYDEKLDVFVDGELVGKAKIETFGLKSLEN</sequence>